<reference evidence="2 3" key="1">
    <citation type="submission" date="2018-10" db="EMBL/GenBank/DDBJ databases">
        <title>Genomic Encyclopedia of Type Strains, Phase IV (KMG-IV): sequencing the most valuable type-strain genomes for metagenomic binning, comparative biology and taxonomic classification.</title>
        <authorList>
            <person name="Goeker M."/>
        </authorList>
    </citation>
    <scope>NUCLEOTIDE SEQUENCE [LARGE SCALE GENOMIC DNA]</scope>
    <source>
        <strain evidence="2 3">DSM 25586</strain>
    </source>
</reference>
<evidence type="ECO:0000313" key="2">
    <source>
        <dbReference type="EMBL" id="RKR20016.1"/>
    </source>
</evidence>
<dbReference type="Gene3D" id="3.40.970.30">
    <property type="entry name" value="yp_829618.1 like domains"/>
    <property type="match status" value="1"/>
</dbReference>
<evidence type="ECO:0000313" key="3">
    <source>
        <dbReference type="Proteomes" id="UP000276055"/>
    </source>
</evidence>
<organism evidence="2 3">
    <name type="scientific">Arthrobacter oryzae</name>
    <dbReference type="NCBI Taxonomy" id="409290"/>
    <lineage>
        <taxon>Bacteria</taxon>
        <taxon>Bacillati</taxon>
        <taxon>Actinomycetota</taxon>
        <taxon>Actinomycetes</taxon>
        <taxon>Micrococcales</taxon>
        <taxon>Micrococcaceae</taxon>
        <taxon>Arthrobacter</taxon>
    </lineage>
</organism>
<dbReference type="Pfam" id="PF25056">
    <property type="entry name" value="DUF7793"/>
    <property type="match status" value="1"/>
</dbReference>
<name>A0A495EUJ3_9MICC</name>
<dbReference type="Proteomes" id="UP000276055">
    <property type="component" value="Unassembled WGS sequence"/>
</dbReference>
<dbReference type="InterPro" id="IPR056695">
    <property type="entry name" value="DUF7793"/>
</dbReference>
<sequence length="130" mass="13772">MLSVSAGIITSVWMPGSVVDVHDAVDAMRAVEQVTGGTPMPMLSEMTDVEISAAARYEFAQTTGVLAIAVLGSSTVDRVVAAAMKRHTRYPHEFFTSRDAAMAWLNQYTPGYTPGGSQPEGYADGISALT</sequence>
<dbReference type="Gene3D" id="3.40.1680.10">
    <property type="entry name" value="yp_829618.1 domain like"/>
    <property type="match status" value="1"/>
</dbReference>
<dbReference type="OrthoDB" id="4945438at2"/>
<dbReference type="AlphaFoldDB" id="A0A495EUJ3"/>
<gene>
    <name evidence="2" type="ORF">C8D78_1828</name>
</gene>
<proteinExistence type="predicted"/>
<dbReference type="EMBL" id="RBIR01000003">
    <property type="protein sequence ID" value="RKR20016.1"/>
    <property type="molecule type" value="Genomic_DNA"/>
</dbReference>
<feature type="domain" description="DUF7793" evidence="1">
    <location>
        <begin position="4"/>
        <end position="108"/>
    </location>
</feature>
<accession>A0A495EUJ3</accession>
<protein>
    <recommendedName>
        <fullName evidence="1">DUF7793 domain-containing protein</fullName>
    </recommendedName>
</protein>
<comment type="caution">
    <text evidence="2">The sequence shown here is derived from an EMBL/GenBank/DDBJ whole genome shotgun (WGS) entry which is preliminary data.</text>
</comment>
<evidence type="ECO:0000259" key="1">
    <source>
        <dbReference type="Pfam" id="PF25056"/>
    </source>
</evidence>